<name>A0A4Z0MSM4_9BACT</name>
<dbReference type="AlphaFoldDB" id="A0A4Z0MSM4"/>
<dbReference type="RefSeq" id="WP_135528839.1">
    <property type="nucleotide sequence ID" value="NZ_SRKZ01000001.1"/>
</dbReference>
<comment type="caution">
    <text evidence="2">The sequence shown here is derived from an EMBL/GenBank/DDBJ whole genome shotgun (WGS) entry which is preliminary data.</text>
</comment>
<dbReference type="Pfam" id="PF01863">
    <property type="entry name" value="YgjP-like"/>
    <property type="match status" value="1"/>
</dbReference>
<protein>
    <submittedName>
        <fullName evidence="2">M48 family peptidase</fullName>
    </submittedName>
</protein>
<proteinExistence type="predicted"/>
<evidence type="ECO:0000313" key="2">
    <source>
        <dbReference type="EMBL" id="TGD82681.1"/>
    </source>
</evidence>
<feature type="domain" description="YgjP-like metallopeptidase" evidence="1">
    <location>
        <begin position="20"/>
        <end position="229"/>
    </location>
</feature>
<evidence type="ECO:0000313" key="3">
    <source>
        <dbReference type="Proteomes" id="UP000298284"/>
    </source>
</evidence>
<organism evidence="2 3">
    <name type="scientific">Hymenobacter wooponensis</name>
    <dbReference type="NCBI Taxonomy" id="1525360"/>
    <lineage>
        <taxon>Bacteria</taxon>
        <taxon>Pseudomonadati</taxon>
        <taxon>Bacteroidota</taxon>
        <taxon>Cytophagia</taxon>
        <taxon>Cytophagales</taxon>
        <taxon>Hymenobacteraceae</taxon>
        <taxon>Hymenobacter</taxon>
    </lineage>
</organism>
<dbReference type="PANTHER" id="PTHR30399:SF1">
    <property type="entry name" value="UTP PYROPHOSPHATASE"/>
    <property type="match status" value="1"/>
</dbReference>
<reference evidence="2 3" key="1">
    <citation type="submission" date="2019-04" db="EMBL/GenBank/DDBJ databases">
        <authorList>
            <person name="Feng G."/>
            <person name="Zhang J."/>
            <person name="Zhu H."/>
        </authorList>
    </citation>
    <scope>NUCLEOTIDE SEQUENCE [LARGE SCALE GENOMIC DNA]</scope>
    <source>
        <strain evidence="2 3">JCM 19491</strain>
    </source>
</reference>
<dbReference type="EMBL" id="SRKZ01000001">
    <property type="protein sequence ID" value="TGD82681.1"/>
    <property type="molecule type" value="Genomic_DNA"/>
</dbReference>
<dbReference type="InterPro" id="IPR053136">
    <property type="entry name" value="UTP_pyrophosphatase-like"/>
</dbReference>
<dbReference type="PANTHER" id="PTHR30399">
    <property type="entry name" value="UNCHARACTERIZED PROTEIN YGJP"/>
    <property type="match status" value="1"/>
</dbReference>
<evidence type="ECO:0000259" key="1">
    <source>
        <dbReference type="Pfam" id="PF01863"/>
    </source>
</evidence>
<accession>A0A4Z0MSM4</accession>
<dbReference type="Proteomes" id="UP000298284">
    <property type="component" value="Unassembled WGS sequence"/>
</dbReference>
<dbReference type="InterPro" id="IPR002725">
    <property type="entry name" value="YgjP-like_metallopeptidase"/>
</dbReference>
<dbReference type="Gene3D" id="3.30.2010.10">
    <property type="entry name" value="Metalloproteases ('zincins'), catalytic domain"/>
    <property type="match status" value="1"/>
</dbReference>
<gene>
    <name evidence="2" type="ORF">EU557_02550</name>
</gene>
<dbReference type="OrthoDB" id="9811177at2"/>
<dbReference type="CDD" id="cd07344">
    <property type="entry name" value="M48_yhfN_like"/>
    <property type="match status" value="1"/>
</dbReference>
<sequence length="241" mass="28347">MPELQIDDLRVEIIRKNIRTLRLTVYAHGGRVRVAAPLRTSDDAIREMVLGRRAWIEKHQTRFEAREKPTALEYVSGETHFYQGRAYTLHVLLTTGRPRVELQEEEQSLTLWVREASTTEQRAKVLTAWYRERLKEQLPAMVAYWEPIVGVTVLAWAIKQMKTRWGTCNIRAQRIWLNLELIKRPTHCLEYVVVHEMVHLHERYHNARFWGLMDRFLPNWQLARQQLNQVSLGATAGPDAC</sequence>
<keyword evidence="3" id="KW-1185">Reference proteome</keyword>